<reference evidence="1" key="2">
    <citation type="submission" date="2025-08" db="UniProtKB">
        <authorList>
            <consortium name="Ensembl"/>
        </authorList>
    </citation>
    <scope>IDENTIFICATION</scope>
</reference>
<dbReference type="Ensembl" id="ENSOART00020047916.1">
    <property type="protein sequence ID" value="ENSOARP00020058675.1"/>
    <property type="gene ID" value="ENSOARG00020034719.1"/>
</dbReference>
<proteinExistence type="predicted"/>
<name>A0AC11EF45_SHEEP</name>
<sequence>VSSLHHVAKVLGFSFRISPSNEYSGLISFRIDWFDFPAVEGTLKSLLQHYSSKASVLRCLDFSMVQLSHLYVTTGKAIALTRHAFVSKVLSLLFNMLSSFVLAFLPRSKHL</sequence>
<organism evidence="1">
    <name type="scientific">Ovis aries</name>
    <name type="common">Sheep</name>
    <dbReference type="NCBI Taxonomy" id="9940"/>
    <lineage>
        <taxon>Eukaryota</taxon>
        <taxon>Metazoa</taxon>
        <taxon>Chordata</taxon>
        <taxon>Craniata</taxon>
        <taxon>Vertebrata</taxon>
        <taxon>Euteleostomi</taxon>
        <taxon>Mammalia</taxon>
        <taxon>Eutheria</taxon>
        <taxon>Laurasiatheria</taxon>
        <taxon>Artiodactyla</taxon>
        <taxon>Ruminantia</taxon>
        <taxon>Pecora</taxon>
        <taxon>Bovidae</taxon>
        <taxon>Caprinae</taxon>
        <taxon>Ovis</taxon>
    </lineage>
</organism>
<reference evidence="1" key="3">
    <citation type="submission" date="2025-09" db="UniProtKB">
        <authorList>
            <consortium name="Ensembl"/>
        </authorList>
    </citation>
    <scope>IDENTIFICATION</scope>
</reference>
<protein>
    <submittedName>
        <fullName evidence="1">Uncharacterized protein</fullName>
    </submittedName>
</protein>
<accession>A0AC11EF45</accession>
<evidence type="ECO:0000313" key="1">
    <source>
        <dbReference type="Ensembl" id="ENSOARP00020058675.1"/>
    </source>
</evidence>
<reference evidence="1" key="1">
    <citation type="submission" date="2020-11" db="EMBL/GenBank/DDBJ databases">
        <authorList>
            <person name="Davenport K.M."/>
            <person name="Bickhart D.M."/>
            <person name="Smith T.P.L."/>
            <person name="Murdoch B.M."/>
            <person name="Rosen B.D."/>
        </authorList>
    </citation>
    <scope>NUCLEOTIDE SEQUENCE [LARGE SCALE GENOMIC DNA]</scope>
    <source>
        <strain evidence="1">OAR_USU_Benz2616</strain>
    </source>
</reference>